<reference evidence="2" key="1">
    <citation type="submission" date="2023-08" db="EMBL/GenBank/DDBJ databases">
        <title>Black Yeasts Isolated from many extreme environments.</title>
        <authorList>
            <person name="Coleine C."/>
            <person name="Stajich J.E."/>
            <person name="Selbmann L."/>
        </authorList>
    </citation>
    <scope>NUCLEOTIDE SEQUENCE</scope>
    <source>
        <strain evidence="2">CCFEE 5810</strain>
    </source>
</reference>
<dbReference type="GO" id="GO:0004525">
    <property type="term" value="F:ribonuclease III activity"/>
    <property type="evidence" value="ECO:0007669"/>
    <property type="project" value="InterPro"/>
</dbReference>
<proteinExistence type="predicted"/>
<feature type="compositionally biased region" description="Low complexity" evidence="1">
    <location>
        <begin position="221"/>
        <end position="235"/>
    </location>
</feature>
<protein>
    <recommendedName>
        <fullName evidence="4">RNase III domain-containing protein</fullName>
    </recommendedName>
</protein>
<evidence type="ECO:0000313" key="3">
    <source>
        <dbReference type="Proteomes" id="UP001310594"/>
    </source>
</evidence>
<dbReference type="GO" id="GO:0006396">
    <property type="term" value="P:RNA processing"/>
    <property type="evidence" value="ECO:0007669"/>
    <property type="project" value="InterPro"/>
</dbReference>
<accession>A0AAN7W7V8</accession>
<organism evidence="2 3">
    <name type="scientific">Elasticomyces elasticus</name>
    <dbReference type="NCBI Taxonomy" id="574655"/>
    <lineage>
        <taxon>Eukaryota</taxon>
        <taxon>Fungi</taxon>
        <taxon>Dikarya</taxon>
        <taxon>Ascomycota</taxon>
        <taxon>Pezizomycotina</taxon>
        <taxon>Dothideomycetes</taxon>
        <taxon>Dothideomycetidae</taxon>
        <taxon>Mycosphaerellales</taxon>
        <taxon>Teratosphaeriaceae</taxon>
        <taxon>Elasticomyces</taxon>
    </lineage>
</organism>
<gene>
    <name evidence="2" type="ORF">LTR97_005130</name>
</gene>
<dbReference type="AlphaFoldDB" id="A0AAN7W7V8"/>
<evidence type="ECO:0000313" key="2">
    <source>
        <dbReference type="EMBL" id="KAK5700613.1"/>
    </source>
</evidence>
<name>A0AAN7W7V8_9PEZI</name>
<dbReference type="SUPFAM" id="SSF69065">
    <property type="entry name" value="RNase III domain-like"/>
    <property type="match status" value="1"/>
</dbReference>
<dbReference type="InterPro" id="IPR036389">
    <property type="entry name" value="RNase_III_sf"/>
</dbReference>
<evidence type="ECO:0008006" key="4">
    <source>
        <dbReference type="Google" id="ProtNLM"/>
    </source>
</evidence>
<feature type="region of interest" description="Disordered" evidence="1">
    <location>
        <begin position="221"/>
        <end position="241"/>
    </location>
</feature>
<dbReference type="EMBL" id="JAVRQU010000007">
    <property type="protein sequence ID" value="KAK5700613.1"/>
    <property type="molecule type" value="Genomic_DNA"/>
</dbReference>
<dbReference type="Proteomes" id="UP001310594">
    <property type="component" value="Unassembled WGS sequence"/>
</dbReference>
<dbReference type="Gene3D" id="1.10.1520.10">
    <property type="entry name" value="Ribonuclease III domain"/>
    <property type="match status" value="1"/>
</dbReference>
<comment type="caution">
    <text evidence="2">The sequence shown here is derived from an EMBL/GenBank/DDBJ whole genome shotgun (WGS) entry which is preliminary data.</text>
</comment>
<evidence type="ECO:0000256" key="1">
    <source>
        <dbReference type="SAM" id="MobiDB-lite"/>
    </source>
</evidence>
<sequence>MGDNCWTEGSQSTITLPLRAARASTPRPMKAIRAPSTLVVASRDAMKFEMTDNTITEAAALVERLTRYRFRNPERLRETLHISGVNTLPSNRRLALVGESVLRQILIDNWYPSGAKNVRASNILAEVASNASLAAVANRIGIRQFVKTDQSTAIVGAAYLDSNKDWTVAKEVMDGFGLAPAILDAVPDQVTPIKEEMTNDAGDEFAAPTLMQRRPPVNVNVSVSSSGSGEPISVNVSVQVA</sequence>